<dbReference type="HOGENOM" id="CLU_3410717_0_0_1"/>
<dbReference type="AlphaFoldDB" id="A0A0A2L629"/>
<protein>
    <submittedName>
        <fullName evidence="1">Uncharacterized protein</fullName>
    </submittedName>
</protein>
<evidence type="ECO:0000313" key="1">
    <source>
        <dbReference type="EMBL" id="KGO75562.1"/>
    </source>
</evidence>
<keyword evidence="2" id="KW-1185">Reference proteome</keyword>
<evidence type="ECO:0000313" key="2">
    <source>
        <dbReference type="Proteomes" id="UP000030104"/>
    </source>
</evidence>
<proteinExistence type="predicted"/>
<sequence length="29" mass="3373">MIIRRYYLASKSSVRSTIFFILPSPSLII</sequence>
<name>A0A0A2L629_PENIT</name>
<dbReference type="Proteomes" id="UP000030104">
    <property type="component" value="Unassembled WGS sequence"/>
</dbReference>
<reference evidence="1 2" key="1">
    <citation type="journal article" date="2015" name="Mol. Plant Microbe Interact.">
        <title>Genome, transcriptome, and functional analyses of Penicillium expansum provide new insights into secondary metabolism and pathogenicity.</title>
        <authorList>
            <person name="Ballester A.R."/>
            <person name="Marcet-Houben M."/>
            <person name="Levin E."/>
            <person name="Sela N."/>
            <person name="Selma-Lazaro C."/>
            <person name="Carmona L."/>
            <person name="Wisniewski M."/>
            <person name="Droby S."/>
            <person name="Gonzalez-Candelas L."/>
            <person name="Gabaldon T."/>
        </authorList>
    </citation>
    <scope>NUCLEOTIDE SEQUENCE [LARGE SCALE GENOMIC DNA]</scope>
    <source>
        <strain evidence="1 2">PHI-1</strain>
    </source>
</reference>
<organism evidence="1 2">
    <name type="scientific">Penicillium italicum</name>
    <name type="common">Blue mold</name>
    <dbReference type="NCBI Taxonomy" id="40296"/>
    <lineage>
        <taxon>Eukaryota</taxon>
        <taxon>Fungi</taxon>
        <taxon>Dikarya</taxon>
        <taxon>Ascomycota</taxon>
        <taxon>Pezizomycotina</taxon>
        <taxon>Eurotiomycetes</taxon>
        <taxon>Eurotiomycetidae</taxon>
        <taxon>Eurotiales</taxon>
        <taxon>Aspergillaceae</taxon>
        <taxon>Penicillium</taxon>
    </lineage>
</organism>
<accession>A0A0A2L629</accession>
<dbReference type="EMBL" id="JQGA01000463">
    <property type="protein sequence ID" value="KGO75562.1"/>
    <property type="molecule type" value="Genomic_DNA"/>
</dbReference>
<gene>
    <name evidence="1" type="ORF">PITC_006650</name>
</gene>
<comment type="caution">
    <text evidence="1">The sequence shown here is derived from an EMBL/GenBank/DDBJ whole genome shotgun (WGS) entry which is preliminary data.</text>
</comment>